<dbReference type="InterPro" id="IPR018376">
    <property type="entry name" value="Enoyl-CoA_hyd/isom_CS"/>
</dbReference>
<reference evidence="3 4" key="1">
    <citation type="journal article" date="2014" name="Int. J. Syst. Evol. Microbiol.">
        <title>Complete genome sequence of Corynebacterium casei LMG S-19264T (=DSM 44701T), isolated from a smear-ripened cheese.</title>
        <authorList>
            <consortium name="US DOE Joint Genome Institute (JGI-PGF)"/>
            <person name="Walter F."/>
            <person name="Albersmeier A."/>
            <person name="Kalinowski J."/>
            <person name="Ruckert C."/>
        </authorList>
    </citation>
    <scope>NUCLEOTIDE SEQUENCE [LARGE SCALE GENOMIC DNA]</scope>
    <source>
        <strain evidence="3 4">CGMCC 1.12976</strain>
    </source>
</reference>
<dbReference type="PANTHER" id="PTHR43802">
    <property type="entry name" value="ENOYL-COA HYDRATASE"/>
    <property type="match status" value="1"/>
</dbReference>
<organism evidence="3 4">
    <name type="scientific">Subtercola lobariae</name>
    <dbReference type="NCBI Taxonomy" id="1588641"/>
    <lineage>
        <taxon>Bacteria</taxon>
        <taxon>Bacillati</taxon>
        <taxon>Actinomycetota</taxon>
        <taxon>Actinomycetes</taxon>
        <taxon>Micrococcales</taxon>
        <taxon>Microbacteriaceae</taxon>
        <taxon>Subtercola</taxon>
    </lineage>
</organism>
<protein>
    <submittedName>
        <fullName evidence="3">Enoyl-CoA hydratase</fullName>
    </submittedName>
</protein>
<keyword evidence="4" id="KW-1185">Reference proteome</keyword>
<proteinExistence type="inferred from homology"/>
<dbReference type="Proteomes" id="UP000598775">
    <property type="component" value="Unassembled WGS sequence"/>
</dbReference>
<dbReference type="PROSITE" id="PS00166">
    <property type="entry name" value="ENOYL_COA_HYDRATASE"/>
    <property type="match status" value="1"/>
</dbReference>
<dbReference type="Gene3D" id="3.90.226.10">
    <property type="entry name" value="2-enoyl-CoA Hydratase, Chain A, domain 1"/>
    <property type="match status" value="1"/>
</dbReference>
<comment type="similarity">
    <text evidence="1 2">Belongs to the enoyl-CoA hydratase/isomerase family.</text>
</comment>
<dbReference type="PANTHER" id="PTHR43802:SF1">
    <property type="entry name" value="IP11341P-RELATED"/>
    <property type="match status" value="1"/>
</dbReference>
<name>A0A917B0M0_9MICO</name>
<dbReference type="RefSeq" id="WP_188673392.1">
    <property type="nucleotide sequence ID" value="NZ_BMGP01000001.1"/>
</dbReference>
<accession>A0A917B0M0</accession>
<evidence type="ECO:0000313" key="3">
    <source>
        <dbReference type="EMBL" id="GGF14833.1"/>
    </source>
</evidence>
<gene>
    <name evidence="3" type="primary">paaG</name>
    <name evidence="3" type="ORF">GCM10011399_05900</name>
</gene>
<dbReference type="AlphaFoldDB" id="A0A917B0M0"/>
<dbReference type="InterPro" id="IPR029045">
    <property type="entry name" value="ClpP/crotonase-like_dom_sf"/>
</dbReference>
<comment type="caution">
    <text evidence="3">The sequence shown here is derived from an EMBL/GenBank/DDBJ whole genome shotgun (WGS) entry which is preliminary data.</text>
</comment>
<dbReference type="GO" id="GO:0003824">
    <property type="term" value="F:catalytic activity"/>
    <property type="evidence" value="ECO:0007669"/>
    <property type="project" value="InterPro"/>
</dbReference>
<dbReference type="CDD" id="cd06558">
    <property type="entry name" value="crotonase-like"/>
    <property type="match status" value="1"/>
</dbReference>
<dbReference type="SUPFAM" id="SSF52096">
    <property type="entry name" value="ClpP/crotonase"/>
    <property type="match status" value="1"/>
</dbReference>
<dbReference type="Pfam" id="PF00378">
    <property type="entry name" value="ECH_1"/>
    <property type="match status" value="1"/>
</dbReference>
<evidence type="ECO:0000313" key="4">
    <source>
        <dbReference type="Proteomes" id="UP000598775"/>
    </source>
</evidence>
<dbReference type="EMBL" id="BMGP01000001">
    <property type="protein sequence ID" value="GGF14833.1"/>
    <property type="molecule type" value="Genomic_DNA"/>
</dbReference>
<evidence type="ECO:0000256" key="1">
    <source>
        <dbReference type="ARBA" id="ARBA00005254"/>
    </source>
</evidence>
<sequence length="264" mass="29018">MTAPSVLVEQHGSVRWLILNRPEHRNAMNDDMIGLLSSHARDAEQDSATSVIVVAGEGKSFSAGGDFRHFLAMDESEGILPFLERVSECFARIEASTKPWIAAIQGHAVAGGLELALVCDAVIAAHGTLIGDAHLNNRLLPGAGSSVRLERAIGKANARWMHLSGELQQAEEFTAIGWIRDVVPINELRSRAQRLALRLAAHDQAAQQNMKRLLLSLEDRRASEGLRRELEAFGDNWVEHDVPSALRAFLSTRTTQNSREIDHD</sequence>
<evidence type="ECO:0000256" key="2">
    <source>
        <dbReference type="RuleBase" id="RU003707"/>
    </source>
</evidence>
<dbReference type="InterPro" id="IPR001753">
    <property type="entry name" value="Enoyl-CoA_hydra/iso"/>
</dbReference>